<evidence type="ECO:0000313" key="1">
    <source>
        <dbReference type="EMBL" id="CAE7650656.1"/>
    </source>
</evidence>
<proteinExistence type="predicted"/>
<dbReference type="Proteomes" id="UP000649617">
    <property type="component" value="Unassembled WGS sequence"/>
</dbReference>
<evidence type="ECO:0000313" key="2">
    <source>
        <dbReference type="Proteomes" id="UP000649617"/>
    </source>
</evidence>
<dbReference type="OrthoDB" id="407758at2759"/>
<feature type="non-terminal residue" evidence="1">
    <location>
        <position position="243"/>
    </location>
</feature>
<comment type="caution">
    <text evidence="1">The sequence shown here is derived from an EMBL/GenBank/DDBJ whole genome shotgun (WGS) entry which is preliminary data.</text>
</comment>
<organism evidence="1 2">
    <name type="scientific">Symbiodinium pilosum</name>
    <name type="common">Dinoflagellate</name>
    <dbReference type="NCBI Taxonomy" id="2952"/>
    <lineage>
        <taxon>Eukaryota</taxon>
        <taxon>Sar</taxon>
        <taxon>Alveolata</taxon>
        <taxon>Dinophyceae</taxon>
        <taxon>Suessiales</taxon>
        <taxon>Symbiodiniaceae</taxon>
        <taxon>Symbiodinium</taxon>
    </lineage>
</organism>
<dbReference type="EMBL" id="CAJNIZ010043125">
    <property type="protein sequence ID" value="CAE7650656.1"/>
    <property type="molecule type" value="Genomic_DNA"/>
</dbReference>
<dbReference type="AlphaFoldDB" id="A0A812VRU6"/>
<sequence length="243" mass="26492">AVIGNLIGALHALVPEISIVAVPTGGHMEDVHVERCLEAVRDARQPYLDICTHEQPLAACTARTFQRLMQGALSQKWWPLIHNAEGTPGSIDLGYKYDELMDALACSSKGSCLEKGLGDLDSEDLKSVLENGTTSERERFAELQCSFAGNRVDTEDSETGKLPVFSDKIWIAALKAHGASMEMEPSEVHPCPRVVPFVVAFCASSLGCMEDADNAGKGFYELPDFQNARSRAEAQRRSISHMP</sequence>
<name>A0A812VRU6_SYMPI</name>
<gene>
    <name evidence="1" type="primary">ada</name>
    <name evidence="1" type="ORF">SPIL2461_LOCUS17370</name>
</gene>
<keyword evidence="2" id="KW-1185">Reference proteome</keyword>
<accession>A0A812VRU6</accession>
<reference evidence="1" key="1">
    <citation type="submission" date="2021-02" db="EMBL/GenBank/DDBJ databases">
        <authorList>
            <person name="Dougan E. K."/>
            <person name="Rhodes N."/>
            <person name="Thang M."/>
            <person name="Chan C."/>
        </authorList>
    </citation>
    <scope>NUCLEOTIDE SEQUENCE</scope>
</reference>
<protein>
    <submittedName>
        <fullName evidence="1">Ada protein</fullName>
    </submittedName>
</protein>